<accession>A0A917QED1</accession>
<protein>
    <submittedName>
        <fullName evidence="2">Uncharacterized protein</fullName>
    </submittedName>
</protein>
<feature type="transmembrane region" description="Helical" evidence="1">
    <location>
        <begin position="28"/>
        <end position="46"/>
    </location>
</feature>
<comment type="caution">
    <text evidence="2">The sequence shown here is derived from an EMBL/GenBank/DDBJ whole genome shotgun (WGS) entry which is preliminary data.</text>
</comment>
<feature type="transmembrane region" description="Helical" evidence="1">
    <location>
        <begin position="176"/>
        <end position="197"/>
    </location>
</feature>
<feature type="transmembrane region" description="Helical" evidence="1">
    <location>
        <begin position="76"/>
        <end position="94"/>
    </location>
</feature>
<name>A0A917QED1_9HYPH</name>
<gene>
    <name evidence="2" type="ORF">GCM10011322_37270</name>
</gene>
<keyword evidence="1" id="KW-1133">Transmembrane helix</keyword>
<dbReference type="RefSeq" id="WP_188914768.1">
    <property type="nucleotide sequence ID" value="NZ_BMMF01000012.1"/>
</dbReference>
<proteinExistence type="predicted"/>
<keyword evidence="1" id="KW-0472">Membrane</keyword>
<feature type="transmembrane region" description="Helical" evidence="1">
    <location>
        <begin position="101"/>
        <end position="119"/>
    </location>
</feature>
<keyword evidence="1" id="KW-0812">Transmembrane</keyword>
<reference evidence="2 3" key="1">
    <citation type="journal article" date="2014" name="Int. J. Syst. Evol. Microbiol.">
        <title>Complete genome sequence of Corynebacterium casei LMG S-19264T (=DSM 44701T), isolated from a smear-ripened cheese.</title>
        <authorList>
            <consortium name="US DOE Joint Genome Institute (JGI-PGF)"/>
            <person name="Walter F."/>
            <person name="Albersmeier A."/>
            <person name="Kalinowski J."/>
            <person name="Ruckert C."/>
        </authorList>
    </citation>
    <scope>NUCLEOTIDE SEQUENCE [LARGE SCALE GENOMIC DNA]</scope>
    <source>
        <strain evidence="2 3">CGMCC 1.9161</strain>
    </source>
</reference>
<evidence type="ECO:0000313" key="3">
    <source>
        <dbReference type="Proteomes" id="UP000600449"/>
    </source>
</evidence>
<organism evidence="2 3">
    <name type="scientific">Salinarimonas ramus</name>
    <dbReference type="NCBI Taxonomy" id="690164"/>
    <lineage>
        <taxon>Bacteria</taxon>
        <taxon>Pseudomonadati</taxon>
        <taxon>Pseudomonadota</taxon>
        <taxon>Alphaproteobacteria</taxon>
        <taxon>Hyphomicrobiales</taxon>
        <taxon>Salinarimonadaceae</taxon>
        <taxon>Salinarimonas</taxon>
    </lineage>
</organism>
<sequence>MLARNPSRRSARSVLAATLARDPVARRFAIILLAVNAILLGLHLATETMRFMGLRDIGWVERHPFALDREGGYAEVFNVVQAATTSGLLGLIYLRSRARIFFLWAIVFAVVVADDALMLHERGGRILVDHDLVPSWGTLRGQDFGELATWGVMAALVGIVLLWARRAPGDQLSRAFGRLFLVLFIALVGCAIGVDMLHSSLRHSRWLEHGLAFLEDGGEMVTIALACALAFTIHRAGRAEPVEAEGSARAGVDRA</sequence>
<evidence type="ECO:0000313" key="2">
    <source>
        <dbReference type="EMBL" id="GGK46745.1"/>
    </source>
</evidence>
<dbReference type="EMBL" id="BMMF01000012">
    <property type="protein sequence ID" value="GGK46745.1"/>
    <property type="molecule type" value="Genomic_DNA"/>
</dbReference>
<dbReference type="AlphaFoldDB" id="A0A917QED1"/>
<evidence type="ECO:0000256" key="1">
    <source>
        <dbReference type="SAM" id="Phobius"/>
    </source>
</evidence>
<feature type="transmembrane region" description="Helical" evidence="1">
    <location>
        <begin position="147"/>
        <end position="164"/>
    </location>
</feature>
<dbReference type="Proteomes" id="UP000600449">
    <property type="component" value="Unassembled WGS sequence"/>
</dbReference>
<keyword evidence="3" id="KW-1185">Reference proteome</keyword>